<reference evidence="2" key="1">
    <citation type="submission" date="2020-08" db="EMBL/GenBank/DDBJ databases">
        <title>Plant Genome Project.</title>
        <authorList>
            <person name="Zhang R.-G."/>
        </authorList>
    </citation>
    <scope>NUCLEOTIDE SEQUENCE</scope>
    <source>
        <strain evidence="2">WSP0</strain>
        <tissue evidence="2">Leaf</tissue>
    </source>
</reference>
<name>A0AAV6KLL8_9ERIC</name>
<comment type="caution">
    <text evidence="2">The sequence shown here is derived from an EMBL/GenBank/DDBJ whole genome shotgun (WGS) entry which is preliminary data.</text>
</comment>
<accession>A0AAV6KLL8</accession>
<dbReference type="EMBL" id="JACTNZ010000004">
    <property type="protein sequence ID" value="KAG5553396.1"/>
    <property type="molecule type" value="Genomic_DNA"/>
</dbReference>
<evidence type="ECO:0000313" key="3">
    <source>
        <dbReference type="Proteomes" id="UP000823749"/>
    </source>
</evidence>
<protein>
    <submittedName>
        <fullName evidence="2">Uncharacterized protein</fullName>
    </submittedName>
</protein>
<feature type="compositionally biased region" description="Basic and acidic residues" evidence="1">
    <location>
        <begin position="39"/>
        <end position="57"/>
    </location>
</feature>
<feature type="region of interest" description="Disordered" evidence="1">
    <location>
        <begin position="1"/>
        <end position="59"/>
    </location>
</feature>
<evidence type="ECO:0000256" key="1">
    <source>
        <dbReference type="SAM" id="MobiDB-lite"/>
    </source>
</evidence>
<proteinExistence type="predicted"/>
<organism evidence="2 3">
    <name type="scientific">Rhododendron griersonianum</name>
    <dbReference type="NCBI Taxonomy" id="479676"/>
    <lineage>
        <taxon>Eukaryota</taxon>
        <taxon>Viridiplantae</taxon>
        <taxon>Streptophyta</taxon>
        <taxon>Embryophyta</taxon>
        <taxon>Tracheophyta</taxon>
        <taxon>Spermatophyta</taxon>
        <taxon>Magnoliopsida</taxon>
        <taxon>eudicotyledons</taxon>
        <taxon>Gunneridae</taxon>
        <taxon>Pentapetalae</taxon>
        <taxon>asterids</taxon>
        <taxon>Ericales</taxon>
        <taxon>Ericaceae</taxon>
        <taxon>Ericoideae</taxon>
        <taxon>Rhodoreae</taxon>
        <taxon>Rhododendron</taxon>
    </lineage>
</organism>
<evidence type="ECO:0000313" key="2">
    <source>
        <dbReference type="EMBL" id="KAG5553396.1"/>
    </source>
</evidence>
<keyword evidence="3" id="KW-1185">Reference proteome</keyword>
<dbReference type="Proteomes" id="UP000823749">
    <property type="component" value="Chromosome 4"/>
</dbReference>
<sequence>MTSKGKPTRVSNGEIDSRVNGFDEQSGKEISKGTLVQRARRERERIFKQTTERRSEQHSPINTSVRLLLIKIILNLSEMEILEPMGETTMLYMFPRRYKE</sequence>
<dbReference type="AlphaFoldDB" id="A0AAV6KLL8"/>
<gene>
    <name evidence="2" type="ORF">RHGRI_011321</name>
</gene>
<feature type="compositionally biased region" description="Polar residues" evidence="1">
    <location>
        <begin position="1"/>
        <end position="11"/>
    </location>
</feature>